<dbReference type="SUPFAM" id="SSF82171">
    <property type="entry name" value="DPP6 N-terminal domain-like"/>
    <property type="match status" value="1"/>
</dbReference>
<evidence type="ECO:0000313" key="2">
    <source>
        <dbReference type="Proteomes" id="UP000467840"/>
    </source>
</evidence>
<proteinExistence type="predicted"/>
<reference evidence="1 2" key="1">
    <citation type="journal article" date="2020" name="Mol. Plant">
        <title>The Chromosome-Based Rubber Tree Genome Provides New Insights into Spurge Genome Evolution and Rubber Biosynthesis.</title>
        <authorList>
            <person name="Liu J."/>
            <person name="Shi C."/>
            <person name="Shi C.C."/>
            <person name="Li W."/>
            <person name="Zhang Q.J."/>
            <person name="Zhang Y."/>
            <person name="Li K."/>
            <person name="Lu H.F."/>
            <person name="Shi C."/>
            <person name="Zhu S.T."/>
            <person name="Xiao Z.Y."/>
            <person name="Nan H."/>
            <person name="Yue Y."/>
            <person name="Zhu X.G."/>
            <person name="Wu Y."/>
            <person name="Hong X.N."/>
            <person name="Fan G.Y."/>
            <person name="Tong Y."/>
            <person name="Zhang D."/>
            <person name="Mao C.L."/>
            <person name="Liu Y.L."/>
            <person name="Hao S.J."/>
            <person name="Liu W.Q."/>
            <person name="Lv M.Q."/>
            <person name="Zhang H.B."/>
            <person name="Liu Y."/>
            <person name="Hu-Tang G.R."/>
            <person name="Wang J.P."/>
            <person name="Wang J.H."/>
            <person name="Sun Y.H."/>
            <person name="Ni S.B."/>
            <person name="Chen W.B."/>
            <person name="Zhang X.C."/>
            <person name="Jiao Y.N."/>
            <person name="Eichler E.E."/>
            <person name="Li G.H."/>
            <person name="Liu X."/>
            <person name="Gao L.Z."/>
        </authorList>
    </citation>
    <scope>NUCLEOTIDE SEQUENCE [LARGE SCALE GENOMIC DNA]</scope>
    <source>
        <strain evidence="2">cv. GT1</strain>
        <tissue evidence="1">Leaf</tissue>
    </source>
</reference>
<comment type="caution">
    <text evidence="1">The sequence shown here is derived from an EMBL/GenBank/DDBJ whole genome shotgun (WGS) entry which is preliminary data.</text>
</comment>
<evidence type="ECO:0000313" key="1">
    <source>
        <dbReference type="EMBL" id="KAF2320123.1"/>
    </source>
</evidence>
<dbReference type="AlphaFoldDB" id="A0A6A6N6L7"/>
<sequence length="551" mass="61691">MNLETSHCSSLYDKVKVLSFADIYGTFSGVRMEDTGGIAGGYKDGNRTIDHCLVYVTTKEPPLSPSVSPSGAKVAVASFQRRGWNGEIEDLQTDIYVMNVEKPPLKRKMVITNGGWPTWGSDDVIFFHRKVGEFWRVFRADISSGELVRVTPDGIDAVTPAAINGTKVAVATIRQKSRFSDVRVEAQYRHIEIFYSTSPEQPIKITQKTRPKADHFNPFVIDGGKRIGYHRCKSDLFKHGDDIQRNFHKLHSPHSDVGLFRVSGVFPSFSKDGSKLAFVDNEFKAMWVAGSQGLRIVYESKGPDNIFSPVWNQDPQKDALDEISFSIYKRWSGKEIQESIHNGGCRSGEYGNGKITRLTNGQWTDTHCQWSPTGDWIIFSSTRDKPDDAPETDNYLDPGYFAVYLVKANDPSVVVRVIKSGDDLAGHVNHPCFSPDGKSIAVTADLAAVSVDPISLPMFLHSVRPYGDVFTVDIDPYDINKNKDVKKFNRITHSRYENSTPTWTCFATEDPNATWNLLLKDSYTPSCPYAYPDGGESWHMTGHLCIPKRCC</sequence>
<dbReference type="InterPro" id="IPR011042">
    <property type="entry name" value="6-blade_b-propeller_TolB-like"/>
</dbReference>
<keyword evidence="2" id="KW-1185">Reference proteome</keyword>
<gene>
    <name evidence="1" type="ORF">GH714_023998</name>
</gene>
<dbReference type="InterPro" id="IPR011659">
    <property type="entry name" value="WD40"/>
</dbReference>
<dbReference type="PANTHER" id="PTHR32161">
    <property type="entry name" value="DPP6 N-TERMINAL DOMAIN-LIKE PROTEIN"/>
    <property type="match status" value="1"/>
</dbReference>
<name>A0A6A6N6L7_HEVBR</name>
<dbReference type="Gene3D" id="2.120.10.30">
    <property type="entry name" value="TolB, C-terminal domain"/>
    <property type="match status" value="2"/>
</dbReference>
<evidence type="ECO:0008006" key="3">
    <source>
        <dbReference type="Google" id="ProtNLM"/>
    </source>
</evidence>
<protein>
    <recommendedName>
        <fullName evidence="3">Dipeptidylpeptidase IV N-terminal domain-containing protein</fullName>
    </recommendedName>
</protein>
<dbReference type="EMBL" id="JAAGAX010000003">
    <property type="protein sequence ID" value="KAF2320123.1"/>
    <property type="molecule type" value="Genomic_DNA"/>
</dbReference>
<organism evidence="1 2">
    <name type="scientific">Hevea brasiliensis</name>
    <name type="common">Para rubber tree</name>
    <name type="synonym">Siphonia brasiliensis</name>
    <dbReference type="NCBI Taxonomy" id="3981"/>
    <lineage>
        <taxon>Eukaryota</taxon>
        <taxon>Viridiplantae</taxon>
        <taxon>Streptophyta</taxon>
        <taxon>Embryophyta</taxon>
        <taxon>Tracheophyta</taxon>
        <taxon>Spermatophyta</taxon>
        <taxon>Magnoliopsida</taxon>
        <taxon>eudicotyledons</taxon>
        <taxon>Gunneridae</taxon>
        <taxon>Pentapetalae</taxon>
        <taxon>rosids</taxon>
        <taxon>fabids</taxon>
        <taxon>Malpighiales</taxon>
        <taxon>Euphorbiaceae</taxon>
        <taxon>Crotonoideae</taxon>
        <taxon>Micrandreae</taxon>
        <taxon>Hevea</taxon>
    </lineage>
</organism>
<dbReference type="Pfam" id="PF07676">
    <property type="entry name" value="PD40"/>
    <property type="match status" value="2"/>
</dbReference>
<dbReference type="Proteomes" id="UP000467840">
    <property type="component" value="Chromosome 10"/>
</dbReference>
<dbReference type="PANTHER" id="PTHR32161:SF21">
    <property type="entry name" value="OS03G0314500 PROTEIN"/>
    <property type="match status" value="1"/>
</dbReference>
<accession>A0A6A6N6L7</accession>